<dbReference type="RefSeq" id="WP_179769440.1">
    <property type="nucleotide sequence ID" value="NZ_JACCFO010000001.1"/>
</dbReference>
<dbReference type="Proteomes" id="UP000575985">
    <property type="component" value="Unassembled WGS sequence"/>
</dbReference>
<reference evidence="1 2" key="1">
    <citation type="submission" date="2020-07" db="EMBL/GenBank/DDBJ databases">
        <title>Sequencing the genomes of 1000 actinobacteria strains.</title>
        <authorList>
            <person name="Klenk H.-P."/>
        </authorList>
    </citation>
    <scope>NUCLEOTIDE SEQUENCE [LARGE SCALE GENOMIC DNA]</scope>
    <source>
        <strain evidence="1 2">DSM 45927</strain>
    </source>
</reference>
<dbReference type="EMBL" id="JACCFO010000001">
    <property type="protein sequence ID" value="NYI98259.1"/>
    <property type="molecule type" value="Genomic_DNA"/>
</dbReference>
<organism evidence="1 2">
    <name type="scientific">Streptomonospora nanhaiensis</name>
    <dbReference type="NCBI Taxonomy" id="1323731"/>
    <lineage>
        <taxon>Bacteria</taxon>
        <taxon>Bacillati</taxon>
        <taxon>Actinomycetota</taxon>
        <taxon>Actinomycetes</taxon>
        <taxon>Streptosporangiales</taxon>
        <taxon>Nocardiopsidaceae</taxon>
        <taxon>Streptomonospora</taxon>
    </lineage>
</organism>
<evidence type="ECO:0000313" key="1">
    <source>
        <dbReference type="EMBL" id="NYI98259.1"/>
    </source>
</evidence>
<gene>
    <name evidence="1" type="ORF">HNR12_004536</name>
</gene>
<sequence length="109" mass="11898">MPHRKPSAPIATVAAAVDRLTRFSRTYGVRVTPDEDGNGRHFAVQRFGRRVSVELVAANPESQSTWTFHSPGADPASWPIGQEPAVLARASDTLDDLARRSCPRAARPH</sequence>
<name>A0A853BR99_9ACTN</name>
<protein>
    <submittedName>
        <fullName evidence="1">Uncharacterized protein</fullName>
    </submittedName>
</protein>
<evidence type="ECO:0000313" key="2">
    <source>
        <dbReference type="Proteomes" id="UP000575985"/>
    </source>
</evidence>
<keyword evidence="2" id="KW-1185">Reference proteome</keyword>
<proteinExistence type="predicted"/>
<accession>A0A853BR99</accession>
<dbReference type="AlphaFoldDB" id="A0A853BR99"/>
<comment type="caution">
    <text evidence="1">The sequence shown here is derived from an EMBL/GenBank/DDBJ whole genome shotgun (WGS) entry which is preliminary data.</text>
</comment>